<feature type="transmembrane region" description="Helical" evidence="9">
    <location>
        <begin position="98"/>
        <end position="115"/>
    </location>
</feature>
<feature type="transmembrane region" description="Helical" evidence="9">
    <location>
        <begin position="26"/>
        <end position="46"/>
    </location>
</feature>
<accession>A0A1J5STZ3</accession>
<keyword evidence="5" id="KW-0029">Amino-acid transport</keyword>
<comment type="caution">
    <text evidence="10">The sequence shown here is derived from an EMBL/GenBank/DDBJ whole genome shotgun (WGS) entry which is preliminary data.</text>
</comment>
<dbReference type="GO" id="GO:0006865">
    <property type="term" value="P:amino acid transport"/>
    <property type="evidence" value="ECO:0007669"/>
    <property type="project" value="UniProtKB-KW"/>
</dbReference>
<dbReference type="Pfam" id="PF02653">
    <property type="entry name" value="BPD_transp_2"/>
    <property type="match status" value="1"/>
</dbReference>
<feature type="transmembrane region" description="Helical" evidence="9">
    <location>
        <begin position="259"/>
        <end position="278"/>
    </location>
</feature>
<dbReference type="PANTHER" id="PTHR11795">
    <property type="entry name" value="BRANCHED-CHAIN AMINO ACID TRANSPORT SYSTEM PERMEASE PROTEIN LIVH"/>
    <property type="match status" value="1"/>
</dbReference>
<dbReference type="PANTHER" id="PTHR11795:SF442">
    <property type="entry name" value="ABC TRANSPORTER ATP-BINDING PROTEIN"/>
    <property type="match status" value="1"/>
</dbReference>
<evidence type="ECO:0000256" key="3">
    <source>
        <dbReference type="ARBA" id="ARBA00022475"/>
    </source>
</evidence>
<evidence type="ECO:0000256" key="5">
    <source>
        <dbReference type="ARBA" id="ARBA00022970"/>
    </source>
</evidence>
<keyword evidence="6 9" id="KW-1133">Transmembrane helix</keyword>
<evidence type="ECO:0000313" key="10">
    <source>
        <dbReference type="EMBL" id="OIR03510.1"/>
    </source>
</evidence>
<dbReference type="InterPro" id="IPR052157">
    <property type="entry name" value="BCAA_transport_permease"/>
</dbReference>
<evidence type="ECO:0000256" key="9">
    <source>
        <dbReference type="SAM" id="Phobius"/>
    </source>
</evidence>
<evidence type="ECO:0000256" key="8">
    <source>
        <dbReference type="ARBA" id="ARBA00037998"/>
    </source>
</evidence>
<feature type="transmembrane region" description="Helical" evidence="9">
    <location>
        <begin position="58"/>
        <end position="78"/>
    </location>
</feature>
<feature type="transmembrane region" description="Helical" evidence="9">
    <location>
        <begin position="144"/>
        <end position="161"/>
    </location>
</feature>
<evidence type="ECO:0000256" key="4">
    <source>
        <dbReference type="ARBA" id="ARBA00022692"/>
    </source>
</evidence>
<reference evidence="10" key="1">
    <citation type="submission" date="2016-10" db="EMBL/GenBank/DDBJ databases">
        <title>Sequence of Gallionella enrichment culture.</title>
        <authorList>
            <person name="Poehlein A."/>
            <person name="Muehling M."/>
            <person name="Daniel R."/>
        </authorList>
    </citation>
    <scope>NUCLEOTIDE SEQUENCE</scope>
</reference>
<dbReference type="EMBL" id="MLJW01000065">
    <property type="protein sequence ID" value="OIR03510.1"/>
    <property type="molecule type" value="Genomic_DNA"/>
</dbReference>
<dbReference type="AlphaFoldDB" id="A0A1J5STZ3"/>
<sequence>MSSIVVTILFFGLAYGMLLYITSVGLSITMGLMGFVNLAHGVFAMLGGYATFTLMNSLAMPFFPALFCACIIVTLLGYVLERLLYQRLYGATELDQVLFSMALIFISVAIARMVWGPRPQPIMLPDYLKGHLTFLAATIPKYRLFLLVFGGAIAAGLWLGFDRTLFGARVRAAVENHAMAEAVGINTNRLFALTFGIGTGLAALGGALGAEILEITPGYPLQYIIFFLMVVAVGGLGSIKGPLYAALVIGLADTSAKYLMPQVGTIFVFVFVFILLLWRPQGIISPRKG</sequence>
<evidence type="ECO:0000256" key="2">
    <source>
        <dbReference type="ARBA" id="ARBA00022448"/>
    </source>
</evidence>
<dbReference type="CDD" id="cd06582">
    <property type="entry name" value="TM_PBP1_LivH_like"/>
    <property type="match status" value="1"/>
</dbReference>
<dbReference type="InterPro" id="IPR001851">
    <property type="entry name" value="ABC_transp_permease"/>
</dbReference>
<dbReference type="GO" id="GO:0005886">
    <property type="term" value="C:plasma membrane"/>
    <property type="evidence" value="ECO:0007669"/>
    <property type="project" value="UniProtKB-SubCell"/>
</dbReference>
<gene>
    <name evidence="10" type="primary">livH_13</name>
    <name evidence="10" type="ORF">GALL_143690</name>
</gene>
<dbReference type="GO" id="GO:0022857">
    <property type="term" value="F:transmembrane transporter activity"/>
    <property type="evidence" value="ECO:0007669"/>
    <property type="project" value="InterPro"/>
</dbReference>
<evidence type="ECO:0000256" key="7">
    <source>
        <dbReference type="ARBA" id="ARBA00023136"/>
    </source>
</evidence>
<evidence type="ECO:0000256" key="1">
    <source>
        <dbReference type="ARBA" id="ARBA00004651"/>
    </source>
</evidence>
<comment type="similarity">
    <text evidence="8">Belongs to the binding-protein-dependent transport system permease family. LivHM subfamily.</text>
</comment>
<keyword evidence="3" id="KW-1003">Cell membrane</keyword>
<evidence type="ECO:0000256" key="6">
    <source>
        <dbReference type="ARBA" id="ARBA00022989"/>
    </source>
</evidence>
<feature type="transmembrane region" description="Helical" evidence="9">
    <location>
        <begin position="221"/>
        <end position="239"/>
    </location>
</feature>
<comment type="subcellular location">
    <subcellularLocation>
        <location evidence="1">Cell membrane</location>
        <topology evidence="1">Multi-pass membrane protein</topology>
    </subcellularLocation>
</comment>
<feature type="transmembrane region" description="Helical" evidence="9">
    <location>
        <begin position="190"/>
        <end position="209"/>
    </location>
</feature>
<keyword evidence="7 9" id="KW-0472">Membrane</keyword>
<organism evidence="10">
    <name type="scientific">mine drainage metagenome</name>
    <dbReference type="NCBI Taxonomy" id="410659"/>
    <lineage>
        <taxon>unclassified sequences</taxon>
        <taxon>metagenomes</taxon>
        <taxon>ecological metagenomes</taxon>
    </lineage>
</organism>
<proteinExistence type="inferred from homology"/>
<keyword evidence="2" id="KW-0813">Transport</keyword>
<keyword evidence="4 9" id="KW-0812">Transmembrane</keyword>
<protein>
    <submittedName>
        <fullName evidence="10">High-affinity branched-chain amino acid transport system permease protein LivH</fullName>
    </submittedName>
</protein>
<name>A0A1J5STZ3_9ZZZZ</name>